<gene>
    <name evidence="1" type="ORF">PW252_03085</name>
</gene>
<reference evidence="1" key="1">
    <citation type="submission" date="2023-02" db="EMBL/GenBank/DDBJ databases">
        <title>Streptococcus sp. Genome Sequencing and Assembly.</title>
        <authorList>
            <person name="Shore S.M."/>
            <person name="Nicholson T.L."/>
        </authorList>
    </citation>
    <scope>NUCLEOTIDE SEQUENCE</scope>
    <source>
        <strain evidence="1">29887</strain>
    </source>
</reference>
<protein>
    <submittedName>
        <fullName evidence="1">Phage capsid protein</fullName>
    </submittedName>
</protein>
<organism evidence="1">
    <name type="scientific">Streptococcus iners</name>
    <dbReference type="NCBI Taxonomy" id="3028084"/>
    <lineage>
        <taxon>Bacteria</taxon>
        <taxon>Bacillati</taxon>
        <taxon>Bacillota</taxon>
        <taxon>Bacilli</taxon>
        <taxon>Lactobacillales</taxon>
        <taxon>Streptococcaceae</taxon>
        <taxon>Streptococcus</taxon>
    </lineage>
</organism>
<proteinExistence type="predicted"/>
<dbReference type="AlphaFoldDB" id="A0AA96VN73"/>
<accession>A0AA96VN73</accession>
<dbReference type="Pfam" id="PF25209">
    <property type="entry name" value="Phage_capsid_4"/>
    <property type="match status" value="1"/>
</dbReference>
<name>A0AA96VN73_9STRE</name>
<dbReference type="EMBL" id="CP118735">
    <property type="protein sequence ID" value="WNY51646.1"/>
    <property type="molecule type" value="Genomic_DNA"/>
</dbReference>
<dbReference type="KEGG" id="sins:PW252_03085"/>
<evidence type="ECO:0000313" key="1">
    <source>
        <dbReference type="EMBL" id="WNY51646.1"/>
    </source>
</evidence>
<dbReference type="RefSeq" id="WP_248050619.1">
    <property type="nucleotide sequence ID" value="NZ_CP118735.1"/>
</dbReference>
<sequence>MAETNLTKMNDLGEIKTIDFVEKFSTNIKELLQLLGVTRMLPLSSDMKIQTYKWDVVEKTDAVGEGEDIPLSKVTRKKAKEFTVEWFKRRRAVSAEAIARHGASRAIDEADLKLMRNIQNGIKKQFVTFLGANPTRIESTSLQKALAASWGKAATFEEFDGAPLVSLVNPLDVADYLGDTKVLADASNTFGMTLLKNFLGTENVIVLNAIPQGKVYTTAVENLVWAYLNVNSSDLGNLFADYTDETGFIAASRDRQLKNLTFESVFFGANTLFAEIPEGVIEATIQAAAPGVGG</sequence>